<dbReference type="SUPFAM" id="SSF49299">
    <property type="entry name" value="PKD domain"/>
    <property type="match status" value="1"/>
</dbReference>
<evidence type="ECO:0008006" key="4">
    <source>
        <dbReference type="Google" id="ProtNLM"/>
    </source>
</evidence>
<evidence type="ECO:0000313" key="3">
    <source>
        <dbReference type="Proteomes" id="UP000321197"/>
    </source>
</evidence>
<keyword evidence="1" id="KW-0732">Signal</keyword>
<sequence>MKHTWKLALLGLAVGLLAACSQPKPQEEEPAVVVPDTTKVLDAGSRNALSEVSPDGTLRFDPRSGVENRLKAGDVVVSEPAQAIPDGLLRKVRAVRVEGGAVLVETEPAKIQEAIHRGSLSVRRELKLEDLRSSVSLQQGVSVQGFRHTLNTDFGTGGRIRATGTLEINPVLDFDLGLRCDETVRVPLLGRICAEWPDLEVLARVGVEQSANLRLTGELAYTFEREWPIATHNFAPLTFFIGPVPVVLTPKLTIFLRADGEVTARFNFEVQQSLTLIAGFEYNSDRGFRDLSEHRATLELQPPTLEGRVLAQATAGVRFQVLLYGVVGPYGELRGGPKFEASLQGLSGGVLWHLRACLTLSIGITSVEILDLRYNKDLLQACLPISQRTNTPPTVSIQSPTAGSEIYRGVAVTLRGLVSDVDAALGQGVSCRWTSSIPSDPSPTGCEASATFSTTGSRTLTLTATDTAGASRSASVTITVREPPAILVSISSPADGATLYFGENTNLSGSASGGTGPYTYTWRVAFPTNAAGEGGTVYTIGNGANRIWRPSDTIPGLSCSNMGYAKLTLEARDANSLMGSRSIIVYLTTLC</sequence>
<dbReference type="Gene3D" id="2.60.40.10">
    <property type="entry name" value="Immunoglobulins"/>
    <property type="match status" value="1"/>
</dbReference>
<organism evidence="2 3">
    <name type="scientific">Meiothermus hypogaeus NBRC 106114</name>
    <dbReference type="NCBI Taxonomy" id="1227553"/>
    <lineage>
        <taxon>Bacteria</taxon>
        <taxon>Thermotogati</taxon>
        <taxon>Deinococcota</taxon>
        <taxon>Deinococci</taxon>
        <taxon>Thermales</taxon>
        <taxon>Thermaceae</taxon>
        <taxon>Meiothermus</taxon>
    </lineage>
</organism>
<dbReference type="EMBL" id="BJXL01000036">
    <property type="protein sequence ID" value="GEM83245.1"/>
    <property type="molecule type" value="Genomic_DNA"/>
</dbReference>
<dbReference type="OrthoDB" id="53619at2"/>
<protein>
    <recommendedName>
        <fullName evidence="4">PKD domain-containing protein</fullName>
    </recommendedName>
</protein>
<evidence type="ECO:0000256" key="1">
    <source>
        <dbReference type="SAM" id="SignalP"/>
    </source>
</evidence>
<reference evidence="2 3" key="1">
    <citation type="submission" date="2019-07" db="EMBL/GenBank/DDBJ databases">
        <title>Whole genome shotgun sequence of Meiothermus hypogaeus NBRC 106114.</title>
        <authorList>
            <person name="Hosoyama A."/>
            <person name="Uohara A."/>
            <person name="Ohji S."/>
            <person name="Ichikawa N."/>
        </authorList>
    </citation>
    <scope>NUCLEOTIDE SEQUENCE [LARGE SCALE GENOMIC DNA]</scope>
    <source>
        <strain evidence="2 3">NBRC 106114</strain>
    </source>
</reference>
<proteinExistence type="predicted"/>
<gene>
    <name evidence="2" type="ORF">MHY01S_14110</name>
</gene>
<accession>A0A511R0U5</accession>
<dbReference type="InterPro" id="IPR035986">
    <property type="entry name" value="PKD_dom_sf"/>
</dbReference>
<dbReference type="InterPro" id="IPR013783">
    <property type="entry name" value="Ig-like_fold"/>
</dbReference>
<dbReference type="RefSeq" id="WP_119340603.1">
    <property type="nucleotide sequence ID" value="NZ_BJXL01000036.1"/>
</dbReference>
<dbReference type="Proteomes" id="UP000321197">
    <property type="component" value="Unassembled WGS sequence"/>
</dbReference>
<feature type="chain" id="PRO_5021787299" description="PKD domain-containing protein" evidence="1">
    <location>
        <begin position="19"/>
        <end position="591"/>
    </location>
</feature>
<comment type="caution">
    <text evidence="2">The sequence shown here is derived from an EMBL/GenBank/DDBJ whole genome shotgun (WGS) entry which is preliminary data.</text>
</comment>
<dbReference type="PROSITE" id="PS51257">
    <property type="entry name" value="PROKAR_LIPOPROTEIN"/>
    <property type="match status" value="1"/>
</dbReference>
<dbReference type="AlphaFoldDB" id="A0A511R0U5"/>
<feature type="signal peptide" evidence="1">
    <location>
        <begin position="1"/>
        <end position="18"/>
    </location>
</feature>
<name>A0A511R0U5_9DEIN</name>
<evidence type="ECO:0000313" key="2">
    <source>
        <dbReference type="EMBL" id="GEM83245.1"/>
    </source>
</evidence>